<comment type="similarity">
    <text evidence="2 6">Belongs to the FKBP-type PPIase family.</text>
</comment>
<feature type="signal peptide" evidence="7">
    <location>
        <begin position="1"/>
        <end position="20"/>
    </location>
</feature>
<evidence type="ECO:0000256" key="6">
    <source>
        <dbReference type="RuleBase" id="RU003915"/>
    </source>
</evidence>
<evidence type="ECO:0000256" key="1">
    <source>
        <dbReference type="ARBA" id="ARBA00000971"/>
    </source>
</evidence>
<dbReference type="HOGENOM" id="CLU_013615_0_2_7"/>
<dbReference type="InterPro" id="IPR001179">
    <property type="entry name" value="PPIase_FKBP_dom"/>
</dbReference>
<dbReference type="PANTHER" id="PTHR43811:SF19">
    <property type="entry name" value="39 KDA FK506-BINDING NUCLEAR PROTEIN"/>
    <property type="match status" value="1"/>
</dbReference>
<dbReference type="InterPro" id="IPR000774">
    <property type="entry name" value="PPIase_FKBP_N"/>
</dbReference>
<dbReference type="GO" id="GO:0006457">
    <property type="term" value="P:protein folding"/>
    <property type="evidence" value="ECO:0007669"/>
    <property type="project" value="InterPro"/>
</dbReference>
<evidence type="ECO:0000256" key="3">
    <source>
        <dbReference type="ARBA" id="ARBA00023110"/>
    </source>
</evidence>
<dbReference type="PANTHER" id="PTHR43811">
    <property type="entry name" value="FKBP-TYPE PEPTIDYL-PROLYL CIS-TRANS ISOMERASE FKPA"/>
    <property type="match status" value="1"/>
</dbReference>
<keyword evidence="3 5" id="KW-0697">Rotamase</keyword>
<accession>Q2IF06</accession>
<sequence>MKPIRIALLAALVLATAARAEDKKPAAPAAKPAAPAAKAPADTDRALYSVGLAVAKSLDVFALQPGELEKVIQGIRDGATGKPKFQLDEKSQQQVNELARSRMSVTAEREKTKGAGYLDKMAKEKGAIKTASGAVVIPEKQGTGATPTATDKVKVHYEGKLVDGTVFDSSRKRNEPAEFPLNGVIKCWTEALQKMKVGGKAKVVCPAAIAYGEQGRPPVIPGNAVLTFDVELLDIVK</sequence>
<evidence type="ECO:0000256" key="7">
    <source>
        <dbReference type="SAM" id="SignalP"/>
    </source>
</evidence>
<organism evidence="9 10">
    <name type="scientific">Anaeromyxobacter dehalogenans (strain 2CP-C)</name>
    <dbReference type="NCBI Taxonomy" id="290397"/>
    <lineage>
        <taxon>Bacteria</taxon>
        <taxon>Pseudomonadati</taxon>
        <taxon>Myxococcota</taxon>
        <taxon>Myxococcia</taxon>
        <taxon>Myxococcales</taxon>
        <taxon>Cystobacterineae</taxon>
        <taxon>Anaeromyxobacteraceae</taxon>
        <taxon>Anaeromyxobacter</taxon>
    </lineage>
</organism>
<evidence type="ECO:0000313" key="9">
    <source>
        <dbReference type="EMBL" id="ABC83165.1"/>
    </source>
</evidence>
<dbReference type="SUPFAM" id="SSF54534">
    <property type="entry name" value="FKBP-like"/>
    <property type="match status" value="1"/>
</dbReference>
<name>Q2IF06_ANADE</name>
<dbReference type="PROSITE" id="PS50059">
    <property type="entry name" value="FKBP_PPIASE"/>
    <property type="match status" value="1"/>
</dbReference>
<evidence type="ECO:0000259" key="8">
    <source>
        <dbReference type="PROSITE" id="PS50059"/>
    </source>
</evidence>
<dbReference type="OrthoDB" id="9812109at2"/>
<evidence type="ECO:0000313" key="10">
    <source>
        <dbReference type="Proteomes" id="UP000001935"/>
    </source>
</evidence>
<keyword evidence="4 5" id="KW-0413">Isomerase</keyword>
<protein>
    <recommendedName>
        <fullName evidence="6">Peptidyl-prolyl cis-trans isomerase</fullName>
        <ecNumber evidence="6">5.2.1.8</ecNumber>
    </recommendedName>
</protein>
<dbReference type="STRING" id="290397.Adeh_3398"/>
<dbReference type="Proteomes" id="UP000001935">
    <property type="component" value="Chromosome"/>
</dbReference>
<gene>
    <name evidence="9" type="ordered locus">Adeh_3398</name>
</gene>
<proteinExistence type="inferred from homology"/>
<evidence type="ECO:0000256" key="2">
    <source>
        <dbReference type="ARBA" id="ARBA00006577"/>
    </source>
</evidence>
<dbReference type="Pfam" id="PF01346">
    <property type="entry name" value="FKBP_N"/>
    <property type="match status" value="1"/>
</dbReference>
<reference evidence="9" key="1">
    <citation type="submission" date="2006-01" db="EMBL/GenBank/DDBJ databases">
        <title>Complete sequence of Anaeromyxobacter dehalogenans 2CP-C.</title>
        <authorList>
            <consortium name="US DOE Joint Genome Institute"/>
            <person name="Copeland A."/>
            <person name="Lucas S."/>
            <person name="Lapidus A."/>
            <person name="Barry K."/>
            <person name="Detter J.C."/>
            <person name="Glavina T."/>
            <person name="Hammon N."/>
            <person name="Israni S."/>
            <person name="Pitluck S."/>
            <person name="Brettin T."/>
            <person name="Bruce D."/>
            <person name="Han C."/>
            <person name="Tapia R."/>
            <person name="Gilna P."/>
            <person name="Kiss H."/>
            <person name="Schmutz J."/>
            <person name="Larimer F."/>
            <person name="Land M."/>
            <person name="Kyrpides N."/>
            <person name="Anderson I."/>
            <person name="Sanford R.A."/>
            <person name="Ritalahti K.M."/>
            <person name="Thomas H.S."/>
            <person name="Kirby J.R."/>
            <person name="Zhulin I.B."/>
            <person name="Loeffler F.E."/>
            <person name="Richardson P."/>
        </authorList>
    </citation>
    <scope>NUCLEOTIDE SEQUENCE</scope>
    <source>
        <strain evidence="9">2CP-C</strain>
    </source>
</reference>
<dbReference type="KEGG" id="ade:Adeh_3398"/>
<dbReference type="EMBL" id="CP000251">
    <property type="protein sequence ID" value="ABC83165.1"/>
    <property type="molecule type" value="Genomic_DNA"/>
</dbReference>
<dbReference type="eggNOG" id="COG0545">
    <property type="taxonomic scope" value="Bacteria"/>
</dbReference>
<dbReference type="Gene3D" id="1.10.287.460">
    <property type="entry name" value="Peptidyl-prolyl cis-trans isomerase, FKBP-type, N-terminal domain"/>
    <property type="match status" value="1"/>
</dbReference>
<dbReference type="FunFam" id="3.10.50.40:FF:000006">
    <property type="entry name" value="Peptidyl-prolyl cis-trans isomerase"/>
    <property type="match status" value="1"/>
</dbReference>
<dbReference type="EC" id="5.2.1.8" evidence="6"/>
<dbReference type="AlphaFoldDB" id="Q2IF06"/>
<dbReference type="RefSeq" id="WP_011422447.1">
    <property type="nucleotide sequence ID" value="NC_007760.1"/>
</dbReference>
<evidence type="ECO:0000256" key="4">
    <source>
        <dbReference type="ARBA" id="ARBA00023235"/>
    </source>
</evidence>
<evidence type="ECO:0000256" key="5">
    <source>
        <dbReference type="PROSITE-ProRule" id="PRU00277"/>
    </source>
</evidence>
<comment type="catalytic activity">
    <reaction evidence="1 5 6">
        <text>[protein]-peptidylproline (omega=180) = [protein]-peptidylproline (omega=0)</text>
        <dbReference type="Rhea" id="RHEA:16237"/>
        <dbReference type="Rhea" id="RHEA-COMP:10747"/>
        <dbReference type="Rhea" id="RHEA-COMP:10748"/>
        <dbReference type="ChEBI" id="CHEBI:83833"/>
        <dbReference type="ChEBI" id="CHEBI:83834"/>
        <dbReference type="EC" id="5.2.1.8"/>
    </reaction>
</comment>
<dbReference type="Gene3D" id="3.10.50.40">
    <property type="match status" value="1"/>
</dbReference>
<feature type="domain" description="PPIase FKBP-type" evidence="8">
    <location>
        <begin position="150"/>
        <end position="236"/>
    </location>
</feature>
<dbReference type="Pfam" id="PF00254">
    <property type="entry name" value="FKBP_C"/>
    <property type="match status" value="1"/>
</dbReference>
<dbReference type="InterPro" id="IPR036944">
    <property type="entry name" value="PPIase_FKBP_N_sf"/>
</dbReference>
<dbReference type="GO" id="GO:0003755">
    <property type="term" value="F:peptidyl-prolyl cis-trans isomerase activity"/>
    <property type="evidence" value="ECO:0007669"/>
    <property type="project" value="UniProtKB-UniRule"/>
</dbReference>
<feature type="chain" id="PRO_5004210279" description="Peptidyl-prolyl cis-trans isomerase" evidence="7">
    <location>
        <begin position="21"/>
        <end position="237"/>
    </location>
</feature>
<dbReference type="InterPro" id="IPR046357">
    <property type="entry name" value="PPIase_dom_sf"/>
</dbReference>
<keyword evidence="7" id="KW-0732">Signal</keyword>